<evidence type="ECO:0000313" key="3">
    <source>
        <dbReference type="EMBL" id="KCZ93943.1"/>
    </source>
</evidence>
<dbReference type="PATRIC" id="fig|1280950.3.peg.240"/>
<keyword evidence="2" id="KW-0732">Signal</keyword>
<keyword evidence="4" id="KW-1185">Reference proteome</keyword>
<protein>
    <recommendedName>
        <fullName evidence="5">Lipoprotein</fullName>
    </recommendedName>
</protein>
<accession>A0A059FU08</accession>
<sequence>MKKNIAHCFYAIALAACASSPATPPPSGAEPGPTLGDNVGTAANSAMTTTREGLPDAALSPLEDLNLRRQEIPPELAGLKSPYDLPQGLTCEQVAAQLATLDRALGPDWDTPNPDARLRTEVLADSAAEATLDVLASEARGFIPFRGLIRKATGAETHEKKYNKAFKIGAQQRTYLKGYGLARGCPLPARPDFSVNAQDDDSIQFKGDDPNPPAVTPQP</sequence>
<organism evidence="3 4">
    <name type="scientific">Hyphomonas johnsonii MHS-2</name>
    <dbReference type="NCBI Taxonomy" id="1280950"/>
    <lineage>
        <taxon>Bacteria</taxon>
        <taxon>Pseudomonadati</taxon>
        <taxon>Pseudomonadota</taxon>
        <taxon>Alphaproteobacteria</taxon>
        <taxon>Hyphomonadales</taxon>
        <taxon>Hyphomonadaceae</taxon>
        <taxon>Hyphomonas</taxon>
    </lineage>
</organism>
<evidence type="ECO:0008006" key="5">
    <source>
        <dbReference type="Google" id="ProtNLM"/>
    </source>
</evidence>
<dbReference type="PROSITE" id="PS51257">
    <property type="entry name" value="PROKAR_LIPOPROTEIN"/>
    <property type="match status" value="1"/>
</dbReference>
<evidence type="ECO:0000256" key="2">
    <source>
        <dbReference type="SAM" id="SignalP"/>
    </source>
</evidence>
<dbReference type="STRING" id="1280950.HJO_01170"/>
<feature type="region of interest" description="Disordered" evidence="1">
    <location>
        <begin position="190"/>
        <end position="219"/>
    </location>
</feature>
<feature type="compositionally biased region" description="Polar residues" evidence="1">
    <location>
        <begin position="41"/>
        <end position="51"/>
    </location>
</feature>
<dbReference type="eggNOG" id="ENOG5032TYP">
    <property type="taxonomic scope" value="Bacteria"/>
</dbReference>
<dbReference type="AlphaFoldDB" id="A0A059FU08"/>
<feature type="region of interest" description="Disordered" evidence="1">
    <location>
        <begin position="20"/>
        <end position="55"/>
    </location>
</feature>
<dbReference type="OrthoDB" id="7211066at2"/>
<proteinExistence type="predicted"/>
<feature type="chain" id="PRO_5001572860" description="Lipoprotein" evidence="2">
    <location>
        <begin position="19"/>
        <end position="219"/>
    </location>
</feature>
<dbReference type="Proteomes" id="UP000025171">
    <property type="component" value="Unassembled WGS sequence"/>
</dbReference>
<name>A0A059FU08_9PROT</name>
<dbReference type="EMBL" id="ARYK01000001">
    <property type="protein sequence ID" value="KCZ93943.1"/>
    <property type="molecule type" value="Genomic_DNA"/>
</dbReference>
<dbReference type="RefSeq" id="WP_051617940.1">
    <property type="nucleotide sequence ID" value="NZ_ARYK01000001.1"/>
</dbReference>
<gene>
    <name evidence="3" type="ORF">HJO_01170</name>
</gene>
<feature type="compositionally biased region" description="Pro residues" evidence="1">
    <location>
        <begin position="210"/>
        <end position="219"/>
    </location>
</feature>
<reference evidence="3 4" key="1">
    <citation type="journal article" date="2014" name="Antonie Van Leeuwenhoek">
        <title>Hyphomonas beringensis sp. nov. and Hyphomonas chukchiensis sp. nov., isolated from surface seawater of the Bering Sea and Chukchi Sea.</title>
        <authorList>
            <person name="Li C."/>
            <person name="Lai Q."/>
            <person name="Li G."/>
            <person name="Dong C."/>
            <person name="Wang J."/>
            <person name="Liao Y."/>
            <person name="Shao Z."/>
        </authorList>
    </citation>
    <scope>NUCLEOTIDE SEQUENCE [LARGE SCALE GENOMIC DNA]</scope>
    <source>
        <strain evidence="3 4">MHS-2</strain>
    </source>
</reference>
<feature type="signal peptide" evidence="2">
    <location>
        <begin position="1"/>
        <end position="18"/>
    </location>
</feature>
<evidence type="ECO:0000256" key="1">
    <source>
        <dbReference type="SAM" id="MobiDB-lite"/>
    </source>
</evidence>
<evidence type="ECO:0000313" key="4">
    <source>
        <dbReference type="Proteomes" id="UP000025171"/>
    </source>
</evidence>
<comment type="caution">
    <text evidence="3">The sequence shown here is derived from an EMBL/GenBank/DDBJ whole genome shotgun (WGS) entry which is preliminary data.</text>
</comment>